<comment type="caution">
    <text evidence="2">The sequence shown here is derived from an EMBL/GenBank/DDBJ whole genome shotgun (WGS) entry which is preliminary data.</text>
</comment>
<gene>
    <name evidence="2" type="ORF">BHW43_07910</name>
</gene>
<proteinExistence type="predicted"/>
<organism evidence="2 3">
    <name type="scientific">Phascolarctobacterium succinatutens</name>
    <dbReference type="NCBI Taxonomy" id="626940"/>
    <lineage>
        <taxon>Bacteria</taxon>
        <taxon>Bacillati</taxon>
        <taxon>Bacillota</taxon>
        <taxon>Negativicutes</taxon>
        <taxon>Acidaminococcales</taxon>
        <taxon>Acidaminococcaceae</taxon>
        <taxon>Phascolarctobacterium</taxon>
    </lineage>
</organism>
<dbReference type="RefSeq" id="WP_303680131.1">
    <property type="nucleotide sequence ID" value="NZ_JAXJBD010000060.1"/>
</dbReference>
<evidence type="ECO:0000313" key="3">
    <source>
        <dbReference type="Proteomes" id="UP000186777"/>
    </source>
</evidence>
<dbReference type="EMBL" id="MNTG01000035">
    <property type="protein sequence ID" value="OLA37001.1"/>
    <property type="molecule type" value="Genomic_DNA"/>
</dbReference>
<evidence type="ECO:0000256" key="1">
    <source>
        <dbReference type="SAM" id="MobiDB-lite"/>
    </source>
</evidence>
<name>A0A1Q6R3N5_9FIRM</name>
<accession>A0A1Q6R3N5</accession>
<dbReference type="Proteomes" id="UP000186777">
    <property type="component" value="Unassembled WGS sequence"/>
</dbReference>
<protein>
    <submittedName>
        <fullName evidence="2">Uncharacterized protein</fullName>
    </submittedName>
</protein>
<feature type="region of interest" description="Disordered" evidence="1">
    <location>
        <begin position="1"/>
        <end position="26"/>
    </location>
</feature>
<evidence type="ECO:0000313" key="2">
    <source>
        <dbReference type="EMBL" id="OLA37001.1"/>
    </source>
</evidence>
<dbReference type="AlphaFoldDB" id="A0A1Q6R3N5"/>
<reference evidence="2 3" key="1">
    <citation type="journal article" date="2016" name="Nat. Biotechnol.">
        <title>Measurement of bacterial replication rates in microbial communities.</title>
        <authorList>
            <person name="Brown C.T."/>
            <person name="Olm M.R."/>
            <person name="Thomas B.C."/>
            <person name="Banfield J.F."/>
        </authorList>
    </citation>
    <scope>NUCLEOTIDE SEQUENCE [LARGE SCALE GENOMIC DNA]</scope>
    <source>
        <strain evidence="2">46_33</strain>
    </source>
</reference>
<feature type="compositionally biased region" description="Basic and acidic residues" evidence="1">
    <location>
        <begin position="16"/>
        <end position="25"/>
    </location>
</feature>
<sequence>MENVKNSIKAGGAREGAGRKKELPEGARVTSFKLTETERIAVKNFIAELRGGKKSQAEMLEAKREQRVHELIAGTTDPITEALYEVINLYGGRGKGFREAERVGKTISVIAFKDAVQKWDKENPRD</sequence>